<dbReference type="InterPro" id="IPR022764">
    <property type="entry name" value="Peptidase_S54_rhomboid_dom"/>
</dbReference>
<comment type="caution">
    <text evidence="7">The sequence shown here is derived from an EMBL/GenBank/DDBJ whole genome shotgun (WGS) entry which is preliminary data.</text>
</comment>
<evidence type="ECO:0000313" key="8">
    <source>
        <dbReference type="Proteomes" id="UP000653472"/>
    </source>
</evidence>
<evidence type="ECO:0000313" key="7">
    <source>
        <dbReference type="EMBL" id="NKF23136.1"/>
    </source>
</evidence>
<accession>A0A970BA89</accession>
<evidence type="ECO:0000256" key="3">
    <source>
        <dbReference type="ARBA" id="ARBA00022989"/>
    </source>
</evidence>
<keyword evidence="2 5" id="KW-0812">Transmembrane</keyword>
<dbReference type="Proteomes" id="UP000653472">
    <property type="component" value="Unassembled WGS sequence"/>
</dbReference>
<dbReference type="EC" id="3.4.21.-" evidence="7"/>
<protein>
    <submittedName>
        <fullName evidence="7">Rhombosortase</fullName>
        <ecNumber evidence="7">3.4.21.-</ecNumber>
    </submittedName>
</protein>
<dbReference type="InterPro" id="IPR035952">
    <property type="entry name" value="Rhomboid-like_sf"/>
</dbReference>
<keyword evidence="4 5" id="KW-0472">Membrane</keyword>
<name>A0A970BA89_9GAMM</name>
<reference evidence="7" key="1">
    <citation type="submission" date="2020-03" db="EMBL/GenBank/DDBJ databases">
        <title>Solimonas marina sp. nov., isolated from deep seawater of the Pacific Ocean.</title>
        <authorList>
            <person name="Liu X."/>
            <person name="Lai Q."/>
            <person name="Sun F."/>
            <person name="Gai Y."/>
            <person name="Li G."/>
            <person name="Shao Z."/>
        </authorList>
    </citation>
    <scope>NUCLEOTIDE SEQUENCE</scope>
    <source>
        <strain evidence="7">C16B3</strain>
    </source>
</reference>
<evidence type="ECO:0000256" key="2">
    <source>
        <dbReference type="ARBA" id="ARBA00022692"/>
    </source>
</evidence>
<keyword evidence="3 5" id="KW-1133">Transmembrane helix</keyword>
<dbReference type="GO" id="GO:0016020">
    <property type="term" value="C:membrane"/>
    <property type="evidence" value="ECO:0007669"/>
    <property type="project" value="UniProtKB-SubCell"/>
</dbReference>
<dbReference type="Pfam" id="PF01694">
    <property type="entry name" value="Rhomboid"/>
    <property type="match status" value="1"/>
</dbReference>
<comment type="subcellular location">
    <subcellularLocation>
        <location evidence="1">Membrane</location>
        <topology evidence="1">Multi-pass membrane protein</topology>
    </subcellularLocation>
</comment>
<dbReference type="EMBL" id="JAAVXB010000006">
    <property type="protein sequence ID" value="NKF23136.1"/>
    <property type="molecule type" value="Genomic_DNA"/>
</dbReference>
<evidence type="ECO:0000256" key="1">
    <source>
        <dbReference type="ARBA" id="ARBA00004141"/>
    </source>
</evidence>
<evidence type="ECO:0000259" key="6">
    <source>
        <dbReference type="Pfam" id="PF01694"/>
    </source>
</evidence>
<feature type="transmembrane region" description="Helical" evidence="5">
    <location>
        <begin position="94"/>
        <end position="111"/>
    </location>
</feature>
<dbReference type="AlphaFoldDB" id="A0A970BA89"/>
<feature type="transmembrane region" description="Helical" evidence="5">
    <location>
        <begin position="40"/>
        <end position="60"/>
    </location>
</feature>
<dbReference type="Gene3D" id="1.20.1540.10">
    <property type="entry name" value="Rhomboid-like"/>
    <property type="match status" value="1"/>
</dbReference>
<dbReference type="SUPFAM" id="SSF144091">
    <property type="entry name" value="Rhomboid-like"/>
    <property type="match status" value="1"/>
</dbReference>
<organism evidence="7 8">
    <name type="scientific">Solimonas marina</name>
    <dbReference type="NCBI Taxonomy" id="2714601"/>
    <lineage>
        <taxon>Bacteria</taxon>
        <taxon>Pseudomonadati</taxon>
        <taxon>Pseudomonadota</taxon>
        <taxon>Gammaproteobacteria</taxon>
        <taxon>Nevskiales</taxon>
        <taxon>Nevskiaceae</taxon>
        <taxon>Solimonas</taxon>
    </lineage>
</organism>
<dbReference type="InterPro" id="IPR023826">
    <property type="entry name" value="Rhom-like_SP_proteobac"/>
</dbReference>
<dbReference type="GO" id="GO:0004252">
    <property type="term" value="F:serine-type endopeptidase activity"/>
    <property type="evidence" value="ECO:0007669"/>
    <property type="project" value="InterPro"/>
</dbReference>
<feature type="transmembrane region" description="Helical" evidence="5">
    <location>
        <begin position="69"/>
        <end position="88"/>
    </location>
</feature>
<dbReference type="NCBIfam" id="TIGR03902">
    <property type="entry name" value="rhom_GG_sort"/>
    <property type="match status" value="1"/>
</dbReference>
<proteinExistence type="predicted"/>
<keyword evidence="8" id="KW-1185">Reference proteome</keyword>
<evidence type="ECO:0000256" key="5">
    <source>
        <dbReference type="SAM" id="Phobius"/>
    </source>
</evidence>
<sequence>MLLLVILEAFGAPVRAALQFDHAQIADGQWWRLLSGSFVHLGWYHLMLNEIGIAVLVLLCPDPLPLKIWLRRLLILCLGMSLGLYFLVPDLTTYVGMSGVIHGLFVLGLLPQARKRDWIAIACLAYLLGKLGWEVITGTPVSDEREIGGHVVTQAHLFGSIVAFFYGLVFGTFSGREMPAKTADPSTATT</sequence>
<feature type="transmembrane region" description="Helical" evidence="5">
    <location>
        <begin position="156"/>
        <end position="173"/>
    </location>
</feature>
<keyword evidence="7" id="KW-0378">Hydrolase</keyword>
<feature type="domain" description="Peptidase S54 rhomboid" evidence="6">
    <location>
        <begin position="28"/>
        <end position="171"/>
    </location>
</feature>
<feature type="transmembrane region" description="Helical" evidence="5">
    <location>
        <begin position="118"/>
        <end position="136"/>
    </location>
</feature>
<evidence type="ECO:0000256" key="4">
    <source>
        <dbReference type="ARBA" id="ARBA00023136"/>
    </source>
</evidence>
<gene>
    <name evidence="7" type="primary">rrtA</name>
    <name evidence="7" type="ORF">G7Y82_12485</name>
</gene>